<protein>
    <submittedName>
        <fullName evidence="1">Uncharacterized protein</fullName>
    </submittedName>
</protein>
<evidence type="ECO:0000313" key="1">
    <source>
        <dbReference type="EMBL" id="KIP07641.1"/>
    </source>
</evidence>
<accession>A0A0C3RZ93</accession>
<dbReference type="Gene3D" id="1.10.132.70">
    <property type="match status" value="1"/>
</dbReference>
<name>A0A0C3RZ93_PHLG1</name>
<dbReference type="STRING" id="745531.A0A0C3RZ93"/>
<keyword evidence="2" id="KW-1185">Reference proteome</keyword>
<gene>
    <name evidence="1" type="ORF">PHLGIDRAFT_70705</name>
</gene>
<dbReference type="OrthoDB" id="289721at2759"/>
<dbReference type="EMBL" id="KN840493">
    <property type="protein sequence ID" value="KIP07641.1"/>
    <property type="molecule type" value="Genomic_DNA"/>
</dbReference>
<reference evidence="1 2" key="1">
    <citation type="journal article" date="2014" name="PLoS Genet.">
        <title>Analysis of the Phlebiopsis gigantea genome, transcriptome and secretome provides insight into its pioneer colonization strategies of wood.</title>
        <authorList>
            <person name="Hori C."/>
            <person name="Ishida T."/>
            <person name="Igarashi K."/>
            <person name="Samejima M."/>
            <person name="Suzuki H."/>
            <person name="Master E."/>
            <person name="Ferreira P."/>
            <person name="Ruiz-Duenas F.J."/>
            <person name="Held B."/>
            <person name="Canessa P."/>
            <person name="Larrondo L.F."/>
            <person name="Schmoll M."/>
            <person name="Druzhinina I.S."/>
            <person name="Kubicek C.P."/>
            <person name="Gaskell J.A."/>
            <person name="Kersten P."/>
            <person name="St John F."/>
            <person name="Glasner J."/>
            <person name="Sabat G."/>
            <person name="Splinter BonDurant S."/>
            <person name="Syed K."/>
            <person name="Yadav J."/>
            <person name="Mgbeahuruike A.C."/>
            <person name="Kovalchuk A."/>
            <person name="Asiegbu F.O."/>
            <person name="Lackner G."/>
            <person name="Hoffmeister D."/>
            <person name="Rencoret J."/>
            <person name="Gutierrez A."/>
            <person name="Sun H."/>
            <person name="Lindquist E."/>
            <person name="Barry K."/>
            <person name="Riley R."/>
            <person name="Grigoriev I.V."/>
            <person name="Henrissat B."/>
            <person name="Kues U."/>
            <person name="Berka R.M."/>
            <person name="Martinez A.T."/>
            <person name="Covert S.F."/>
            <person name="Blanchette R.A."/>
            <person name="Cullen D."/>
        </authorList>
    </citation>
    <scope>NUCLEOTIDE SEQUENCE [LARGE SCALE GENOMIC DNA]</scope>
    <source>
        <strain evidence="1 2">11061_1 CR5-6</strain>
    </source>
</reference>
<evidence type="ECO:0000313" key="2">
    <source>
        <dbReference type="Proteomes" id="UP000053257"/>
    </source>
</evidence>
<dbReference type="HOGENOM" id="CLU_165641_0_0_1"/>
<dbReference type="Proteomes" id="UP000053257">
    <property type="component" value="Unassembled WGS sequence"/>
</dbReference>
<dbReference type="AlphaFoldDB" id="A0A0C3RZ93"/>
<proteinExistence type="predicted"/>
<organism evidence="1 2">
    <name type="scientific">Phlebiopsis gigantea (strain 11061_1 CR5-6)</name>
    <name type="common">White-rot fungus</name>
    <name type="synonym">Peniophora gigantea</name>
    <dbReference type="NCBI Taxonomy" id="745531"/>
    <lineage>
        <taxon>Eukaryota</taxon>
        <taxon>Fungi</taxon>
        <taxon>Dikarya</taxon>
        <taxon>Basidiomycota</taxon>
        <taxon>Agaricomycotina</taxon>
        <taxon>Agaricomycetes</taxon>
        <taxon>Polyporales</taxon>
        <taxon>Phanerochaetaceae</taxon>
        <taxon>Phlebiopsis</taxon>
    </lineage>
</organism>
<sequence>MCLVSDILNRLHALFSSPACHDPAHDVRTQFERARHLAKYIFPCQYSLPHPFASLFADSAYNVTDADRELQIKALGSCKTPKRLHEALDLVEKIIWRHGKCAYKALLQKTCPSKVCSRSPG</sequence>